<dbReference type="InterPro" id="IPR038475">
    <property type="entry name" value="RecG_C_sf"/>
</dbReference>
<dbReference type="AlphaFoldDB" id="A0AAX1L862"/>
<reference evidence="2" key="1">
    <citation type="submission" date="2021-02" db="EMBL/GenBank/DDBJ databases">
        <title>FDA dAtabase for Regulatory Grade micrObial Sequences (FDA-ARGOS): Supporting development and validation of Infectious Disease Dx tests.</title>
        <authorList>
            <person name="Sproer C."/>
            <person name="Gronow S."/>
            <person name="Severitt S."/>
            <person name="Schroder I."/>
            <person name="Tallon L."/>
            <person name="Sadzewicz L."/>
            <person name="Zhao X."/>
            <person name="Boylan J."/>
            <person name="Ott S."/>
            <person name="Bowen H."/>
            <person name="Vavikolanu K."/>
            <person name="Mehta A."/>
            <person name="Aluvathingal J."/>
            <person name="Nadendla S."/>
            <person name="Lowell S."/>
            <person name="Myers T."/>
            <person name="Yan Y."/>
            <person name="Sichtig H."/>
        </authorList>
    </citation>
    <scope>NUCLEOTIDE SEQUENCE</scope>
    <source>
        <strain evidence="2">FDAARGOS_1191</strain>
    </source>
</reference>
<dbReference type="EMBL" id="CP069534">
    <property type="protein sequence ID" value="QRP70585.1"/>
    <property type="molecule type" value="Genomic_DNA"/>
</dbReference>
<sequence>MAAINIPEIVGLLIDAHTDTWNIEAKEARHGLPDTLNETLSAFANMPEGGTIVLGVAEVDGEMKVTGVSNPPDLMAGLASKAREKIHPPIQLGAMEVAKIDGKNVVACVIPPQPSDHRPFRVGNAGPAYTRAGDGDYQLSELEEQYLVGQRAQPVHDRAPVPGASVEEDVDPQLLEQYLQEQKRQSRRLSALERDELLVRTNVVDHETGLPTVAAVYAFGIHPQQFLPHLAVKCHARGEHTRLEDKQEFSGPVPDLMESVTEWVSKHLMHGVTFDGGHGYNRAELPMVAIREIVANALVHRDLSVASSGSFPMVVKLPTKLIVENPGGLWGLTERELGHTSPRTRNAILYNMCSSITTESGRRIIEGHATGIPAVRRALHEAFLPEPYFKDEVIKFRAVLTTSMMLSEEDLSWLASLPGADTLTVAQKHALVAMKSGTAITNSDYRAQFPMDSVQARNELQQLVQFGLAENTGTGRGSTYQLSSPTQQVLPPSNGDAVTHALQASPTPLTRNEIAAATGLTSNQVYRSLQKNSHIQKVRDLEDKRVIRYYLES</sequence>
<dbReference type="RefSeq" id="WP_005394458.1">
    <property type="nucleotide sequence ID" value="NZ_CP069534.1"/>
</dbReference>
<feature type="domain" description="Schlafen AlbA-2" evidence="1">
    <location>
        <begin position="23"/>
        <end position="139"/>
    </location>
</feature>
<protein>
    <submittedName>
        <fullName evidence="2">DNA binding domain-containing protein</fullName>
    </submittedName>
</protein>
<accession>A0AAX1L862</accession>
<dbReference type="InterPro" id="IPR036390">
    <property type="entry name" value="WH_DNA-bd_sf"/>
</dbReference>
<proteinExistence type="predicted"/>
<dbReference type="PANTHER" id="PTHR30595">
    <property type="entry name" value="GLPR-RELATED TRANSCRIPTIONAL REPRESSOR"/>
    <property type="match status" value="1"/>
</dbReference>
<dbReference type="Gene3D" id="3.30.950.30">
    <property type="entry name" value="Schlafen, AAA domain"/>
    <property type="match status" value="1"/>
</dbReference>
<evidence type="ECO:0000259" key="1">
    <source>
        <dbReference type="Pfam" id="PF04326"/>
    </source>
</evidence>
<evidence type="ECO:0000313" key="3">
    <source>
        <dbReference type="Proteomes" id="UP000617681"/>
    </source>
</evidence>
<name>A0AAX1L862_9CORY</name>
<dbReference type="Pfam" id="PF13749">
    <property type="entry name" value="HATPase_c_4"/>
    <property type="match status" value="1"/>
</dbReference>
<gene>
    <name evidence="2" type="ORF">I6J21_12765</name>
</gene>
<dbReference type="InterPro" id="IPR007421">
    <property type="entry name" value="Schlafen_AlbA_2_dom"/>
</dbReference>
<evidence type="ECO:0000313" key="2">
    <source>
        <dbReference type="EMBL" id="QRP70585.1"/>
    </source>
</evidence>
<dbReference type="Pfam" id="PF04326">
    <property type="entry name" value="SLFN_AlbA_2"/>
    <property type="match status" value="1"/>
</dbReference>
<dbReference type="PANTHER" id="PTHR30595:SF6">
    <property type="entry name" value="SCHLAFEN ALBA-2 DOMAIN-CONTAINING PROTEIN"/>
    <property type="match status" value="1"/>
</dbReference>
<organism evidence="2 3">
    <name type="scientific">Corynebacterium glucuronolyticum</name>
    <dbReference type="NCBI Taxonomy" id="39791"/>
    <lineage>
        <taxon>Bacteria</taxon>
        <taxon>Bacillati</taxon>
        <taxon>Actinomycetota</taxon>
        <taxon>Actinomycetes</taxon>
        <taxon>Mycobacteriales</taxon>
        <taxon>Corynebacteriaceae</taxon>
        <taxon>Corynebacterium</taxon>
    </lineage>
</organism>
<dbReference type="SUPFAM" id="SSF46785">
    <property type="entry name" value="Winged helix' DNA-binding domain"/>
    <property type="match status" value="1"/>
</dbReference>
<dbReference type="InterPro" id="IPR038461">
    <property type="entry name" value="Schlafen_AlbA_2_dom_sf"/>
</dbReference>
<dbReference type="Gene3D" id="3.30.565.60">
    <property type="match status" value="1"/>
</dbReference>
<dbReference type="Proteomes" id="UP000617681">
    <property type="component" value="Chromosome"/>
</dbReference>